<gene>
    <name evidence="1" type="ORF">Kalk_11645</name>
</gene>
<proteinExistence type="predicted"/>
<dbReference type="OrthoDB" id="6064972at2"/>
<protein>
    <submittedName>
        <fullName evidence="1">Uncharacterized protein</fullName>
    </submittedName>
</protein>
<dbReference type="Proteomes" id="UP000235116">
    <property type="component" value="Chromosome"/>
</dbReference>
<dbReference type="AlphaFoldDB" id="A0A2K9LL01"/>
<keyword evidence="2" id="KW-1185">Reference proteome</keyword>
<dbReference type="EMBL" id="CP022684">
    <property type="protein sequence ID" value="AUM13036.1"/>
    <property type="molecule type" value="Genomic_DNA"/>
</dbReference>
<name>A0A2K9LL01_9GAMM</name>
<dbReference type="KEGG" id="kak:Kalk_11645"/>
<evidence type="ECO:0000313" key="1">
    <source>
        <dbReference type="EMBL" id="AUM13036.1"/>
    </source>
</evidence>
<reference evidence="2" key="1">
    <citation type="submission" date="2017-08" db="EMBL/GenBank/DDBJ databases">
        <title>Direct submision.</title>
        <authorList>
            <person name="Kim S.-J."/>
            <person name="Rhee S.-K."/>
        </authorList>
    </citation>
    <scope>NUCLEOTIDE SEQUENCE [LARGE SCALE GENOMIC DNA]</scope>
    <source>
        <strain evidence="2">GI5</strain>
    </source>
</reference>
<evidence type="ECO:0000313" key="2">
    <source>
        <dbReference type="Proteomes" id="UP000235116"/>
    </source>
</evidence>
<organism evidence="1 2">
    <name type="scientific">Ketobacter alkanivorans</name>
    <dbReference type="NCBI Taxonomy" id="1917421"/>
    <lineage>
        <taxon>Bacteria</taxon>
        <taxon>Pseudomonadati</taxon>
        <taxon>Pseudomonadota</taxon>
        <taxon>Gammaproteobacteria</taxon>
        <taxon>Pseudomonadales</taxon>
        <taxon>Ketobacteraceae</taxon>
        <taxon>Ketobacter</taxon>
    </lineage>
</organism>
<dbReference type="RefSeq" id="WP_101894415.1">
    <property type="nucleotide sequence ID" value="NZ_CP022684.1"/>
</dbReference>
<sequence>MPKRKSISEAAAGKLISAIQKKWGSELGDPVADESEYVMGLSHGLLQARTAKVMKGILDGKSIREYLGVDWVDNHASVLGSIEQLELAIANEIA</sequence>
<accession>A0A2K9LL01</accession>